<accession>A0AC61NA65</accession>
<dbReference type="Proteomes" id="UP000826964">
    <property type="component" value="Segment"/>
</dbReference>
<organism evidence="1 2">
    <name type="scientific">Stenotrophomonas phage BUCT626</name>
    <dbReference type="NCBI Taxonomy" id="2860376"/>
    <lineage>
        <taxon>Viruses</taxon>
        <taxon>Duplodnaviria</taxon>
        <taxon>Heunggongvirae</taxon>
        <taxon>Uroviricota</taxon>
        <taxon>Caudoviricetes</taxon>
        <taxon>Beaumontvirinae</taxon>
        <taxon>Bixiavirus</taxon>
        <taxon>Bixiavirus BUCT626</taxon>
    </lineage>
</organism>
<sequence length="117" mass="13676">MSRVSKLKDRYQREVIRTFLAMGFYLTVNNGHFDICRRERDYGTICDAMKSASIDRITLHRFNVVKVDPVAVGWVEISHEGDHRDMFADYSPSISFIMDKFDEAIRNEVIIDARKRA</sequence>
<reference evidence="1" key="1">
    <citation type="submission" date="2021-06" db="EMBL/GenBank/DDBJ databases">
        <authorList>
            <person name="Tian F."/>
            <person name="Li J."/>
            <person name="Li F."/>
            <person name="Tong Y."/>
        </authorList>
    </citation>
    <scope>NUCLEOTIDE SEQUENCE</scope>
</reference>
<keyword evidence="2" id="KW-1185">Reference proteome</keyword>
<evidence type="ECO:0000313" key="2">
    <source>
        <dbReference type="Proteomes" id="UP000826964"/>
    </source>
</evidence>
<evidence type="ECO:0000313" key="1">
    <source>
        <dbReference type="EMBL" id="QYC96767.1"/>
    </source>
</evidence>
<protein>
    <submittedName>
        <fullName evidence="1">Uncharacterized protein</fullName>
    </submittedName>
</protein>
<dbReference type="EMBL" id="MZ398241">
    <property type="protein sequence ID" value="QYC96767.1"/>
    <property type="molecule type" value="Genomic_DNA"/>
</dbReference>
<proteinExistence type="predicted"/>
<name>A0AC61NA65_9CAUD</name>